<dbReference type="PRINTS" id="PR01179">
    <property type="entry name" value="ODADCRBXLASE"/>
</dbReference>
<dbReference type="PANTHER" id="PTHR43727:SF2">
    <property type="entry name" value="GROUP IV DECARBOXYLASE"/>
    <property type="match status" value="1"/>
</dbReference>
<dbReference type="InterPro" id="IPR022644">
    <property type="entry name" value="De-COase2_N"/>
</dbReference>
<keyword evidence="5" id="KW-1185">Reference proteome</keyword>
<evidence type="ECO:0000259" key="3">
    <source>
        <dbReference type="Pfam" id="PF02784"/>
    </source>
</evidence>
<comment type="caution">
    <text evidence="4">The sequence shown here is derived from an EMBL/GenBank/DDBJ whole genome shotgun (WGS) entry which is preliminary data.</text>
</comment>
<reference evidence="5" key="1">
    <citation type="journal article" date="2019" name="Int. J. Syst. Evol. Microbiol.">
        <title>The Global Catalogue of Microorganisms (GCM) 10K type strain sequencing project: providing services to taxonomists for standard genome sequencing and annotation.</title>
        <authorList>
            <consortium name="The Broad Institute Genomics Platform"/>
            <consortium name="The Broad Institute Genome Sequencing Center for Infectious Disease"/>
            <person name="Wu L."/>
            <person name="Ma J."/>
        </authorList>
    </citation>
    <scope>NUCLEOTIDE SEQUENCE [LARGE SCALE GENOMIC DNA]</scope>
    <source>
        <strain evidence="5">CCUG 55995</strain>
    </source>
</reference>
<dbReference type="SUPFAM" id="SSF50621">
    <property type="entry name" value="Alanine racemase C-terminal domain-like"/>
    <property type="match status" value="1"/>
</dbReference>
<dbReference type="PANTHER" id="PTHR43727">
    <property type="entry name" value="DIAMINOPIMELATE DECARBOXYLASE"/>
    <property type="match status" value="1"/>
</dbReference>
<keyword evidence="2" id="KW-0663">Pyridoxal phosphate</keyword>
<evidence type="ECO:0000313" key="4">
    <source>
        <dbReference type="EMBL" id="MFC4638745.1"/>
    </source>
</evidence>
<dbReference type="Gene3D" id="3.20.20.10">
    <property type="entry name" value="Alanine racemase"/>
    <property type="match status" value="1"/>
</dbReference>
<dbReference type="Gene3D" id="2.40.37.10">
    <property type="entry name" value="Lyase, Ornithine Decarboxylase, Chain A, domain 1"/>
    <property type="match status" value="1"/>
</dbReference>
<dbReference type="RefSeq" id="WP_380061753.1">
    <property type="nucleotide sequence ID" value="NZ_JBHSEI010000007.1"/>
</dbReference>
<proteinExistence type="predicted"/>
<dbReference type="InterPro" id="IPR002433">
    <property type="entry name" value="Orn_de-COase"/>
</dbReference>
<dbReference type="InterPro" id="IPR029066">
    <property type="entry name" value="PLP-binding_barrel"/>
</dbReference>
<dbReference type="InterPro" id="IPR000183">
    <property type="entry name" value="Orn/DAP/Arg_de-COase"/>
</dbReference>
<dbReference type="InterPro" id="IPR009006">
    <property type="entry name" value="Ala_racemase/Decarboxylase_C"/>
</dbReference>
<evidence type="ECO:0000313" key="5">
    <source>
        <dbReference type="Proteomes" id="UP001595952"/>
    </source>
</evidence>
<evidence type="ECO:0000256" key="1">
    <source>
        <dbReference type="ARBA" id="ARBA00001933"/>
    </source>
</evidence>
<dbReference type="PRINTS" id="PR01182">
    <property type="entry name" value="ORNDCRBXLASE"/>
</dbReference>
<feature type="domain" description="Orn/DAP/Arg decarboxylase 2 N-terminal" evidence="3">
    <location>
        <begin position="33"/>
        <end position="276"/>
    </location>
</feature>
<evidence type="ECO:0000256" key="2">
    <source>
        <dbReference type="ARBA" id="ARBA00022898"/>
    </source>
</evidence>
<dbReference type="CDD" id="cd06843">
    <property type="entry name" value="PLPDE_III_PvsE_like"/>
    <property type="match status" value="1"/>
</dbReference>
<dbReference type="Pfam" id="PF02784">
    <property type="entry name" value="Orn_Arg_deC_N"/>
    <property type="match status" value="1"/>
</dbReference>
<organism evidence="4 5">
    <name type="scientific">Deinococcus hohokamensis</name>
    <dbReference type="NCBI Taxonomy" id="309883"/>
    <lineage>
        <taxon>Bacteria</taxon>
        <taxon>Thermotogati</taxon>
        <taxon>Deinococcota</taxon>
        <taxon>Deinococci</taxon>
        <taxon>Deinococcales</taxon>
        <taxon>Deinococcaceae</taxon>
        <taxon>Deinococcus</taxon>
    </lineage>
</organism>
<comment type="cofactor">
    <cofactor evidence="1">
        <name>pyridoxal 5'-phosphate</name>
        <dbReference type="ChEBI" id="CHEBI:597326"/>
    </cofactor>
</comment>
<protein>
    <submittedName>
        <fullName evidence="4">Type III PLP-dependent enzyme</fullName>
    </submittedName>
</protein>
<accession>A0ABV9I8X2</accession>
<sequence>MRAPGRVRAAALALAARSSEPVSAYLYDLAALDRHAAGLRAGLPPAFELFYAVKANPEPHLLQTLAPHVHGFEVASGGELAQVRAQFPQMPVIFGGPGKTDAELALALETGTEVIHVESRSELERLAWTARTRGQIASVLLRVNLRVETLPETPLTMGGRPTPFGIDAAEVPACLSWLEEHPELRLRGIHFHLLSHQLDAGAHLRLLAAYAAQVRGWQAQHGLPLDLLNVGGGIGVNYRDPQRPFDWAAFCAGLPALAAQLPGVRWRLELGRYVTAGCGYYAMQVIDVKRTLGETFVVARGGTHQFRTPAAQGHSHPFEVLPVDPWPHPYARGSHEGGPVTVVGQLCTPKDVLAREVPVSRLRAGDLLLFPLAGAYAWNISHQQFLSHPAPAMVFLPLEERESMAVGPGGLVQA</sequence>
<dbReference type="SUPFAM" id="SSF51419">
    <property type="entry name" value="PLP-binding barrel"/>
    <property type="match status" value="1"/>
</dbReference>
<gene>
    <name evidence="4" type="ORF">ACFO0D_10370</name>
</gene>
<dbReference type="Proteomes" id="UP001595952">
    <property type="component" value="Unassembled WGS sequence"/>
</dbReference>
<dbReference type="EMBL" id="JBHSEI010000007">
    <property type="protein sequence ID" value="MFC4638745.1"/>
    <property type="molecule type" value="Genomic_DNA"/>
</dbReference>
<name>A0ABV9I8X2_9DEIO</name>